<evidence type="ECO:0000256" key="1">
    <source>
        <dbReference type="SAM" id="Phobius"/>
    </source>
</evidence>
<dbReference type="EMBL" id="JBHSZG010000001">
    <property type="protein sequence ID" value="MFC7137121.1"/>
    <property type="molecule type" value="Genomic_DNA"/>
</dbReference>
<organism evidence="2 3">
    <name type="scientific">Halobaculum litoreum</name>
    <dbReference type="NCBI Taxonomy" id="3031998"/>
    <lineage>
        <taxon>Archaea</taxon>
        <taxon>Methanobacteriati</taxon>
        <taxon>Methanobacteriota</taxon>
        <taxon>Stenosarchaea group</taxon>
        <taxon>Halobacteria</taxon>
        <taxon>Halobacteriales</taxon>
        <taxon>Haloferacaceae</taxon>
        <taxon>Halobaculum</taxon>
    </lineage>
</organism>
<reference evidence="2 3" key="1">
    <citation type="journal article" date="2019" name="Int. J. Syst. Evol. Microbiol.">
        <title>The Global Catalogue of Microorganisms (GCM) 10K type strain sequencing project: providing services to taxonomists for standard genome sequencing and annotation.</title>
        <authorList>
            <consortium name="The Broad Institute Genomics Platform"/>
            <consortium name="The Broad Institute Genome Sequencing Center for Infectious Disease"/>
            <person name="Wu L."/>
            <person name="Ma J."/>
        </authorList>
    </citation>
    <scope>NUCLEOTIDE SEQUENCE [LARGE SCALE GENOMIC DNA]</scope>
    <source>
        <strain evidence="2 3">DT92</strain>
    </source>
</reference>
<keyword evidence="3" id="KW-1185">Reference proteome</keyword>
<keyword evidence="1" id="KW-0812">Transmembrane</keyword>
<evidence type="ECO:0000313" key="3">
    <source>
        <dbReference type="Proteomes" id="UP001596368"/>
    </source>
</evidence>
<protein>
    <submittedName>
        <fullName evidence="2">Uncharacterized protein</fullName>
    </submittedName>
</protein>
<keyword evidence="1" id="KW-1133">Transmembrane helix</keyword>
<comment type="caution">
    <text evidence="2">The sequence shown here is derived from an EMBL/GenBank/DDBJ whole genome shotgun (WGS) entry which is preliminary data.</text>
</comment>
<dbReference type="Proteomes" id="UP001596368">
    <property type="component" value="Unassembled WGS sequence"/>
</dbReference>
<sequence>MTRHYSGAVVRSHMDTRRILREYPLQVLLAVAAAAALVATVAVAAGGSSLSTTLRLAALTVVLFLFAVGFSAGPLGERYL</sequence>
<keyword evidence="1" id="KW-0472">Membrane</keyword>
<accession>A0ABD5XTE3</accession>
<name>A0ABD5XTE3_9EURY</name>
<feature type="transmembrane region" description="Helical" evidence="1">
    <location>
        <begin position="54"/>
        <end position="75"/>
    </location>
</feature>
<evidence type="ECO:0000313" key="2">
    <source>
        <dbReference type="EMBL" id="MFC7137121.1"/>
    </source>
</evidence>
<dbReference type="AlphaFoldDB" id="A0ABD5XTE3"/>
<gene>
    <name evidence="2" type="ORF">ACFQRB_13005</name>
</gene>
<proteinExistence type="predicted"/>